<evidence type="ECO:0000256" key="9">
    <source>
        <dbReference type="RuleBase" id="RU003811"/>
    </source>
</evidence>
<dbReference type="InterPro" id="IPR014729">
    <property type="entry name" value="Rossmann-like_a/b/a_fold"/>
</dbReference>
<sequence>MFGYYRLASAVPQLRIADVDYNVDRLIAGFREASEKQAAAVVFPELSITGYSCGDLFFQPRLRQAALEGLRRFTEATEKSGTVAIVGLPFLYGDALYNTAAVVQAGRVLALVPKTMLPNYREFYEKRQFTSARALGTGTREITVNGAQVPFGTDIVFHDMSSPFSFGVEICEDLWSVIPPSSTLALHGARAILNPSAGTELTGKAAYRRELVKQQSGRCLCAYALSSAGVHESTTDVVFGGHCLIADNGRLAAESARFLRENFLILADVDFERLAAGRLSESSFNDNKPLPSTGEMLHVTLETDVPASPGLEYAFNPPRPFLPVPEHRDERCEEIISIQTAGIAKRMEHARVQRLVIGISGGLDSTLALLICARACRLLGRPASDILAVTMPGFGTTDRTRSNAVRMCRLLGAELREIPISDACLQHFRDIGHDPAERTTTYENVQARERTQILMDLANKTRGLVVGTGDLSEIALGWSTYNGDHMSMYAVNCSIPKTLIRCLIEHIAKESEPELAATLVDISNTPVSPELLPPSDDGTIEQRTEDVLGPYDLHDFFLFHFIKYGAPPNKILYLAEHAFRNEFQPEFIRRCLDIFIRRFFQQQFKRSCMPDGPKVGTISLSPRGDWRMPSDACGTIWTDQIS</sequence>
<evidence type="ECO:0000256" key="1">
    <source>
        <dbReference type="ARBA" id="ARBA00005188"/>
    </source>
</evidence>
<evidence type="ECO:0000256" key="8">
    <source>
        <dbReference type="PIRNR" id="PIRNR006630"/>
    </source>
</evidence>
<dbReference type="NCBIfam" id="NF002730">
    <property type="entry name" value="PRK02628.1"/>
    <property type="match status" value="1"/>
</dbReference>
<dbReference type="CDD" id="cd07570">
    <property type="entry name" value="GAT_Gln-NAD-synth"/>
    <property type="match status" value="1"/>
</dbReference>
<organism evidence="11 12">
    <name type="scientific">Akkermansia biwaensis</name>
    <dbReference type="NCBI Taxonomy" id="2946555"/>
    <lineage>
        <taxon>Bacteria</taxon>
        <taxon>Pseudomonadati</taxon>
        <taxon>Verrucomicrobiota</taxon>
        <taxon>Verrucomicrobiia</taxon>
        <taxon>Verrucomicrobiales</taxon>
        <taxon>Akkermansiaceae</taxon>
        <taxon>Akkermansia</taxon>
    </lineage>
</organism>
<feature type="binding site" evidence="7">
    <location>
        <position position="204"/>
    </location>
    <ligand>
        <name>L-glutamine</name>
        <dbReference type="ChEBI" id="CHEBI:58359"/>
    </ligand>
</feature>
<dbReference type="Gene3D" id="3.40.50.620">
    <property type="entry name" value="HUPs"/>
    <property type="match status" value="1"/>
</dbReference>
<feature type="binding site" evidence="7">
    <location>
        <position position="120"/>
    </location>
    <ligand>
        <name>L-glutamine</name>
        <dbReference type="ChEBI" id="CHEBI:58359"/>
    </ligand>
</feature>
<dbReference type="PROSITE" id="PS50263">
    <property type="entry name" value="CN_HYDROLASE"/>
    <property type="match status" value="1"/>
</dbReference>
<comment type="pathway">
    <text evidence="1 7 8">Cofactor biosynthesis; NAD(+) biosynthesis; NAD(+) from deamido-NAD(+) (L-Gln route): step 1/1.</text>
</comment>
<dbReference type="RefSeq" id="WP_215434593.1">
    <property type="nucleotide sequence ID" value="NZ_AP025943.1"/>
</dbReference>
<evidence type="ECO:0000256" key="5">
    <source>
        <dbReference type="ARBA" id="ARBA00022840"/>
    </source>
</evidence>
<accession>A0ABM7ZEQ5</accession>
<dbReference type="EC" id="6.3.5.1" evidence="7 8"/>
<feature type="binding site" evidence="7">
    <location>
        <position position="468"/>
    </location>
    <ligand>
        <name>ATP</name>
        <dbReference type="ChEBI" id="CHEBI:30616"/>
    </ligand>
</feature>
<dbReference type="SUPFAM" id="SSF56317">
    <property type="entry name" value="Carbon-nitrogen hydrolase"/>
    <property type="match status" value="1"/>
</dbReference>
<feature type="active site" description="Nucleophile; for glutaminase activity" evidence="7">
    <location>
        <position position="171"/>
    </location>
</feature>
<dbReference type="SUPFAM" id="SSF52402">
    <property type="entry name" value="Adenine nucleotide alpha hydrolases-like"/>
    <property type="match status" value="1"/>
</dbReference>
<evidence type="ECO:0000256" key="6">
    <source>
        <dbReference type="ARBA" id="ARBA00023027"/>
    </source>
</evidence>
<comment type="similarity">
    <text evidence="9">Belongs to the NAD synthetase family.</text>
</comment>
<keyword evidence="3 7" id="KW-0436">Ligase</keyword>
<dbReference type="PANTHER" id="PTHR23090:SF9">
    <property type="entry name" value="GLUTAMINE-DEPENDENT NAD(+) SYNTHETASE"/>
    <property type="match status" value="1"/>
</dbReference>
<feature type="domain" description="CN hydrolase" evidence="10">
    <location>
        <begin position="5"/>
        <end position="271"/>
    </location>
</feature>
<comment type="caution">
    <text evidence="7">Lacks conserved residue(s) required for the propagation of feature annotation.</text>
</comment>
<dbReference type="InterPro" id="IPR041856">
    <property type="entry name" value="NAD+_synth_C"/>
</dbReference>
<dbReference type="InterPro" id="IPR014445">
    <property type="entry name" value="Gln-dep_NAD_synthase"/>
</dbReference>
<evidence type="ECO:0000313" key="11">
    <source>
        <dbReference type="EMBL" id="BDL43123.1"/>
    </source>
</evidence>
<keyword evidence="4 7" id="KW-0547">Nucleotide-binding</keyword>
<evidence type="ECO:0000259" key="10">
    <source>
        <dbReference type="PROSITE" id="PS50263"/>
    </source>
</evidence>
<evidence type="ECO:0000313" key="12">
    <source>
        <dbReference type="Proteomes" id="UP001062263"/>
    </source>
</evidence>
<dbReference type="NCBIfam" id="TIGR00552">
    <property type="entry name" value="nadE"/>
    <property type="match status" value="1"/>
</dbReference>
<feature type="binding site" evidence="7">
    <location>
        <begin position="478"/>
        <end position="481"/>
    </location>
    <ligand>
        <name>deamido-NAD(+)</name>
        <dbReference type="ChEBI" id="CHEBI:58437"/>
        <note>ligand shared between two neighboring subunits</note>
    </ligand>
</feature>
<dbReference type="EMBL" id="AP025943">
    <property type="protein sequence ID" value="BDL43123.1"/>
    <property type="molecule type" value="Genomic_DNA"/>
</dbReference>
<protein>
    <recommendedName>
        <fullName evidence="7 8">Glutamine-dependent NAD(+) synthetase</fullName>
        <ecNumber evidence="7 8">6.3.5.1</ecNumber>
    </recommendedName>
    <alternativeName>
        <fullName evidence="7 8">NAD(+) synthase [glutamine-hydrolyzing]</fullName>
    </alternativeName>
</protein>
<reference evidence="11" key="1">
    <citation type="submission" date="2022-06" db="EMBL/GenBank/DDBJ databases">
        <title>Akkermansia biwalacus sp. nov., an anaerobic mucin-degrading bacterium isolated from human intestine.</title>
        <authorList>
            <person name="Kobayashi Y."/>
            <person name="Inoue S."/>
            <person name="Kawahara T."/>
            <person name="Kohda N."/>
        </authorList>
    </citation>
    <scope>NUCLEOTIDE SEQUENCE</scope>
    <source>
        <strain evidence="11">WON2089</strain>
    </source>
</reference>
<dbReference type="InterPro" id="IPR022310">
    <property type="entry name" value="NAD/GMP_synthase"/>
</dbReference>
<dbReference type="Proteomes" id="UP001062263">
    <property type="component" value="Chromosome"/>
</dbReference>
<comment type="catalytic activity">
    <reaction evidence="7 8">
        <text>deamido-NAD(+) + L-glutamine + ATP + H2O = L-glutamate + AMP + diphosphate + NAD(+) + H(+)</text>
        <dbReference type="Rhea" id="RHEA:24384"/>
        <dbReference type="ChEBI" id="CHEBI:15377"/>
        <dbReference type="ChEBI" id="CHEBI:15378"/>
        <dbReference type="ChEBI" id="CHEBI:29985"/>
        <dbReference type="ChEBI" id="CHEBI:30616"/>
        <dbReference type="ChEBI" id="CHEBI:33019"/>
        <dbReference type="ChEBI" id="CHEBI:57540"/>
        <dbReference type="ChEBI" id="CHEBI:58359"/>
        <dbReference type="ChEBI" id="CHEBI:58437"/>
        <dbReference type="ChEBI" id="CHEBI:456215"/>
        <dbReference type="EC" id="6.3.5.1"/>
    </reaction>
</comment>
<comment type="function">
    <text evidence="7">Catalyzes the ATP-dependent amidation of deamido-NAD to form NAD. Uses L-glutamine as a nitrogen source.</text>
</comment>
<feature type="binding site" evidence="7">
    <location>
        <begin position="358"/>
        <end position="365"/>
    </location>
    <ligand>
        <name>ATP</name>
        <dbReference type="ChEBI" id="CHEBI:30616"/>
    </ligand>
</feature>
<dbReference type="Pfam" id="PF00795">
    <property type="entry name" value="CN_hydrolase"/>
    <property type="match status" value="1"/>
</dbReference>
<evidence type="ECO:0000256" key="3">
    <source>
        <dbReference type="ARBA" id="ARBA00022598"/>
    </source>
</evidence>
<evidence type="ECO:0000256" key="7">
    <source>
        <dbReference type="HAMAP-Rule" id="MF_02090"/>
    </source>
</evidence>
<keyword evidence="6 7" id="KW-0520">NAD</keyword>
<evidence type="ECO:0000256" key="4">
    <source>
        <dbReference type="ARBA" id="ARBA00022741"/>
    </source>
</evidence>
<keyword evidence="5 7" id="KW-0067">ATP-binding</keyword>
<feature type="binding site" evidence="7">
    <location>
        <position position="473"/>
    </location>
    <ligand>
        <name>deamido-NAD(+)</name>
        <dbReference type="ChEBI" id="CHEBI:58437"/>
        <note>ligand shared between two neighboring subunits</note>
    </ligand>
</feature>
<dbReference type="CDD" id="cd00553">
    <property type="entry name" value="NAD_synthase"/>
    <property type="match status" value="1"/>
</dbReference>
<name>A0ABM7ZEQ5_9BACT</name>
<dbReference type="InterPro" id="IPR003010">
    <property type="entry name" value="C-N_Hydrolase"/>
</dbReference>
<feature type="active site" description="For glutaminase activity" evidence="7">
    <location>
        <position position="114"/>
    </location>
</feature>
<dbReference type="InterPro" id="IPR003694">
    <property type="entry name" value="NAD_synthase"/>
</dbReference>
<dbReference type="PANTHER" id="PTHR23090">
    <property type="entry name" value="NH 3 /GLUTAMINE-DEPENDENT NAD + SYNTHETASE"/>
    <property type="match status" value="1"/>
</dbReference>
<proteinExistence type="inferred from homology"/>
<keyword evidence="12" id="KW-1185">Reference proteome</keyword>
<feature type="binding site" evidence="7">
    <location>
        <position position="444"/>
    </location>
    <ligand>
        <name>deamido-NAD(+)</name>
        <dbReference type="ChEBI" id="CHEBI:58437"/>
        <note>ligand shared between two neighboring subunits</note>
    </ligand>
</feature>
<dbReference type="PIRSF" id="PIRSF006630">
    <property type="entry name" value="NADS_GAT"/>
    <property type="match status" value="1"/>
</dbReference>
<dbReference type="Gene3D" id="3.60.110.10">
    <property type="entry name" value="Carbon-nitrogen hydrolase"/>
    <property type="match status" value="1"/>
</dbReference>
<evidence type="ECO:0000256" key="2">
    <source>
        <dbReference type="ARBA" id="ARBA00007145"/>
    </source>
</evidence>
<dbReference type="Pfam" id="PF02540">
    <property type="entry name" value="NAD_synthase"/>
    <property type="match status" value="1"/>
</dbReference>
<gene>
    <name evidence="11" type="primary">nadE_1</name>
    <name evidence="7" type="synonym">nadE</name>
    <name evidence="11" type="ORF">Abiwalacus_06970</name>
</gene>
<feature type="binding site" evidence="7">
    <location>
        <position position="605"/>
    </location>
    <ligand>
        <name>deamido-NAD(+)</name>
        <dbReference type="ChEBI" id="CHEBI:58437"/>
        <note>ligand shared between two neighboring subunits</note>
    </ligand>
</feature>
<dbReference type="Gene3D" id="1.10.10.1140">
    <property type="entry name" value="Glutamine-dependent NAD+ synthetase, C-terminal domain"/>
    <property type="match status" value="1"/>
</dbReference>
<dbReference type="InterPro" id="IPR036526">
    <property type="entry name" value="C-N_Hydrolase_sf"/>
</dbReference>
<comment type="similarity">
    <text evidence="2 7 8">In the C-terminal section; belongs to the NAD synthetase family.</text>
</comment>
<feature type="active site" description="Proton acceptor; for glutaminase activity" evidence="7">
    <location>
        <position position="45"/>
    </location>
</feature>
<dbReference type="HAMAP" id="MF_02090">
    <property type="entry name" value="NadE_glutamine_dep"/>
    <property type="match status" value="1"/>
</dbReference>